<evidence type="ECO:0000259" key="1">
    <source>
        <dbReference type="Pfam" id="PF12867"/>
    </source>
</evidence>
<name>A0A941I172_9MICO</name>
<proteinExistence type="predicted"/>
<organism evidence="2 3">
    <name type="scientific">Phycicoccus avicenniae</name>
    <dbReference type="NCBI Taxonomy" id="2828860"/>
    <lineage>
        <taxon>Bacteria</taxon>
        <taxon>Bacillati</taxon>
        <taxon>Actinomycetota</taxon>
        <taxon>Actinomycetes</taxon>
        <taxon>Micrococcales</taxon>
        <taxon>Intrasporangiaceae</taxon>
        <taxon>Phycicoccus</taxon>
    </lineage>
</organism>
<feature type="domain" description="DinB-like" evidence="1">
    <location>
        <begin position="11"/>
        <end position="159"/>
    </location>
</feature>
<keyword evidence="3" id="KW-1185">Reference proteome</keyword>
<protein>
    <submittedName>
        <fullName evidence="2">DinB family protein</fullName>
    </submittedName>
</protein>
<accession>A0A941I172</accession>
<dbReference type="Pfam" id="PF12867">
    <property type="entry name" value="DinB_2"/>
    <property type="match status" value="1"/>
</dbReference>
<dbReference type="AlphaFoldDB" id="A0A941I172"/>
<dbReference type="Gene3D" id="1.20.120.450">
    <property type="entry name" value="dinb family like domain"/>
    <property type="match status" value="1"/>
</dbReference>
<reference evidence="2" key="1">
    <citation type="submission" date="2021-04" db="EMBL/GenBank/DDBJ databases">
        <title>Phycicoccus avicenniae sp. nov., a novel endophytic actinomycetes isolated from branch of Avicennia mariana.</title>
        <authorList>
            <person name="Tuo L."/>
        </authorList>
    </citation>
    <scope>NUCLEOTIDE SEQUENCE</scope>
    <source>
        <strain evidence="2">BSK3Z-2</strain>
    </source>
</reference>
<dbReference type="NCBIfam" id="NF047843">
    <property type="entry name" value="MST_Rv0443"/>
    <property type="match status" value="1"/>
</dbReference>
<dbReference type="EMBL" id="JAGSNF010000022">
    <property type="protein sequence ID" value="MBR7744635.1"/>
    <property type="molecule type" value="Genomic_DNA"/>
</dbReference>
<evidence type="ECO:0000313" key="3">
    <source>
        <dbReference type="Proteomes" id="UP000677016"/>
    </source>
</evidence>
<dbReference type="RefSeq" id="WP_211604160.1">
    <property type="nucleotide sequence ID" value="NZ_JAGSNF010000022.1"/>
</dbReference>
<comment type="caution">
    <text evidence="2">The sequence shown here is derived from an EMBL/GenBank/DDBJ whole genome shotgun (WGS) entry which is preliminary data.</text>
</comment>
<sequence>MATISDILTDALDRVRESVHVLLDDVPQEQLATPPAPGANTVAWLVWHTTRVLDTHVADAFDRDVVWTTGGWSERFDLPFPASAHGYGMSYDEVLAVRADAEDLRGYFDATHALVADALRTLDDADLDRVVDEDWDPPVTLAVRLVSALNDATQHVGQAAYAAGILTRP</sequence>
<dbReference type="Proteomes" id="UP000677016">
    <property type="component" value="Unassembled WGS sequence"/>
</dbReference>
<evidence type="ECO:0000313" key="2">
    <source>
        <dbReference type="EMBL" id="MBR7744635.1"/>
    </source>
</evidence>
<dbReference type="SUPFAM" id="SSF109854">
    <property type="entry name" value="DinB/YfiT-like putative metalloenzymes"/>
    <property type="match status" value="1"/>
</dbReference>
<dbReference type="InterPro" id="IPR024775">
    <property type="entry name" value="DinB-like"/>
</dbReference>
<gene>
    <name evidence="2" type="ORF">KC207_15165</name>
</gene>
<dbReference type="InterPro" id="IPR034660">
    <property type="entry name" value="DinB/YfiT-like"/>
</dbReference>